<comment type="subcellular location">
    <subcellularLocation>
        <location evidence="1">Membrane</location>
        <topology evidence="1">Multi-pass membrane protein</topology>
    </subcellularLocation>
</comment>
<evidence type="ECO:0000313" key="14">
    <source>
        <dbReference type="EMBL" id="KAG2423828.1"/>
    </source>
</evidence>
<proteinExistence type="inferred from homology"/>
<dbReference type="CDD" id="cd18579">
    <property type="entry name" value="ABC_6TM_ABCC_D1"/>
    <property type="match status" value="1"/>
</dbReference>
<dbReference type="PANTHER" id="PTHR24223:SF453">
    <property type="entry name" value="ABC TRANSPORTER"/>
    <property type="match status" value="1"/>
</dbReference>
<dbReference type="Pfam" id="PF00005">
    <property type="entry name" value="ABC_tran"/>
    <property type="match status" value="2"/>
</dbReference>
<organism evidence="14 15">
    <name type="scientific">Chlamydomonas incerta</name>
    <dbReference type="NCBI Taxonomy" id="51695"/>
    <lineage>
        <taxon>Eukaryota</taxon>
        <taxon>Viridiplantae</taxon>
        <taxon>Chlorophyta</taxon>
        <taxon>core chlorophytes</taxon>
        <taxon>Chlorophyceae</taxon>
        <taxon>CS clade</taxon>
        <taxon>Chlamydomonadales</taxon>
        <taxon>Chlamydomonadaceae</taxon>
        <taxon>Chlamydomonas</taxon>
    </lineage>
</organism>
<dbReference type="CDD" id="cd18580">
    <property type="entry name" value="ABC_6TM_ABCC_D2"/>
    <property type="match status" value="1"/>
</dbReference>
<dbReference type="Gene3D" id="3.40.50.300">
    <property type="entry name" value="P-loop containing nucleotide triphosphate hydrolases"/>
    <property type="match status" value="2"/>
</dbReference>
<feature type="transmembrane region" description="Helical" evidence="11">
    <location>
        <begin position="268"/>
        <end position="286"/>
    </location>
</feature>
<feature type="transmembrane region" description="Helical" evidence="11">
    <location>
        <begin position="1407"/>
        <end position="1437"/>
    </location>
</feature>
<dbReference type="SMART" id="SM00382">
    <property type="entry name" value="AAA"/>
    <property type="match status" value="2"/>
</dbReference>
<keyword evidence="4 11" id="KW-0812">Transmembrane</keyword>
<feature type="region of interest" description="Disordered" evidence="10">
    <location>
        <begin position="1037"/>
        <end position="1112"/>
    </location>
</feature>
<feature type="region of interest" description="Disordered" evidence="10">
    <location>
        <begin position="1129"/>
        <end position="1165"/>
    </location>
</feature>
<keyword evidence="5" id="KW-0677">Repeat</keyword>
<dbReference type="GO" id="GO:0016020">
    <property type="term" value="C:membrane"/>
    <property type="evidence" value="ECO:0007669"/>
    <property type="project" value="UniProtKB-SubCell"/>
</dbReference>
<evidence type="ECO:0000256" key="4">
    <source>
        <dbReference type="ARBA" id="ARBA00022692"/>
    </source>
</evidence>
<keyword evidence="3" id="KW-0813">Transport</keyword>
<evidence type="ECO:0000256" key="11">
    <source>
        <dbReference type="SAM" id="Phobius"/>
    </source>
</evidence>
<dbReference type="EMBL" id="JAEHOC010000073">
    <property type="protein sequence ID" value="KAG2423828.1"/>
    <property type="molecule type" value="Genomic_DNA"/>
</dbReference>
<feature type="compositionally biased region" description="Gly residues" evidence="10">
    <location>
        <begin position="1226"/>
        <end position="1247"/>
    </location>
</feature>
<dbReference type="PROSITE" id="PS00211">
    <property type="entry name" value="ABC_TRANSPORTER_1"/>
    <property type="match status" value="1"/>
</dbReference>
<gene>
    <name evidence="14" type="ORF">HXX76_014988</name>
</gene>
<name>A0A835SI22_CHLIN</name>
<dbReference type="FunFam" id="3.40.50.300:FF:000838">
    <property type="entry name" value="ABC multidrug transporter (Eurofung)"/>
    <property type="match status" value="1"/>
</dbReference>
<feature type="domain" description="ABC transmembrane type-1" evidence="13">
    <location>
        <begin position="29"/>
        <end position="306"/>
    </location>
</feature>
<evidence type="ECO:0000259" key="12">
    <source>
        <dbReference type="PROSITE" id="PS50893"/>
    </source>
</evidence>
<feature type="transmembrane region" description="Helical" evidence="11">
    <location>
        <begin position="1325"/>
        <end position="1346"/>
    </location>
</feature>
<evidence type="ECO:0000256" key="2">
    <source>
        <dbReference type="ARBA" id="ARBA00009726"/>
    </source>
</evidence>
<dbReference type="GO" id="GO:0005524">
    <property type="term" value="F:ATP binding"/>
    <property type="evidence" value="ECO:0007669"/>
    <property type="project" value="UniProtKB-KW"/>
</dbReference>
<evidence type="ECO:0000313" key="15">
    <source>
        <dbReference type="Proteomes" id="UP000650467"/>
    </source>
</evidence>
<feature type="domain" description="ABC transmembrane type-1" evidence="13">
    <location>
        <begin position="1287"/>
        <end position="1564"/>
    </location>
</feature>
<dbReference type="PANTHER" id="PTHR24223">
    <property type="entry name" value="ATP-BINDING CASSETTE SUB-FAMILY C"/>
    <property type="match status" value="1"/>
</dbReference>
<dbReference type="InterPro" id="IPR017871">
    <property type="entry name" value="ABC_transporter-like_CS"/>
</dbReference>
<feature type="domain" description="ABC transporter" evidence="12">
    <location>
        <begin position="1602"/>
        <end position="1861"/>
    </location>
</feature>
<feature type="compositionally biased region" description="Polar residues" evidence="10">
    <location>
        <begin position="787"/>
        <end position="796"/>
    </location>
</feature>
<dbReference type="Proteomes" id="UP000650467">
    <property type="component" value="Unassembled WGS sequence"/>
</dbReference>
<dbReference type="OrthoDB" id="6500128at2759"/>
<evidence type="ECO:0000256" key="5">
    <source>
        <dbReference type="ARBA" id="ARBA00022737"/>
    </source>
</evidence>
<feature type="compositionally biased region" description="Pro residues" evidence="10">
    <location>
        <begin position="1096"/>
        <end position="1106"/>
    </location>
</feature>
<feature type="transmembrane region" description="Helical" evidence="11">
    <location>
        <begin position="70"/>
        <end position="90"/>
    </location>
</feature>
<dbReference type="PROSITE" id="PS50893">
    <property type="entry name" value="ABC_TRANSPORTER_2"/>
    <property type="match status" value="2"/>
</dbReference>
<comment type="similarity">
    <text evidence="2">Belongs to the ABC transporter superfamily. ABCC family. Conjugate transporter (TC 3.A.1.208) subfamily.</text>
</comment>
<dbReference type="GO" id="GO:0140359">
    <property type="term" value="F:ABC-type transporter activity"/>
    <property type="evidence" value="ECO:0007669"/>
    <property type="project" value="InterPro"/>
</dbReference>
<dbReference type="SUPFAM" id="SSF52540">
    <property type="entry name" value="P-loop containing nucleoside triphosphate hydrolases"/>
    <property type="match status" value="2"/>
</dbReference>
<feature type="domain" description="ABC transporter" evidence="12">
    <location>
        <begin position="517"/>
        <end position="775"/>
    </location>
</feature>
<accession>A0A835SI22</accession>
<feature type="region of interest" description="Disordered" evidence="10">
    <location>
        <begin position="972"/>
        <end position="996"/>
    </location>
</feature>
<dbReference type="InterPro" id="IPR027417">
    <property type="entry name" value="P-loop_NTPase"/>
</dbReference>
<evidence type="ECO:0000256" key="8">
    <source>
        <dbReference type="ARBA" id="ARBA00022989"/>
    </source>
</evidence>
<feature type="region of interest" description="Disordered" evidence="10">
    <location>
        <begin position="772"/>
        <end position="800"/>
    </location>
</feature>
<protein>
    <submittedName>
        <fullName evidence="14">Uncharacterized protein</fullName>
    </submittedName>
</protein>
<dbReference type="InterPro" id="IPR044726">
    <property type="entry name" value="ABCC_6TM_D2"/>
</dbReference>
<feature type="compositionally biased region" description="Gly residues" evidence="10">
    <location>
        <begin position="1076"/>
        <end position="1088"/>
    </location>
</feature>
<dbReference type="CDD" id="cd03244">
    <property type="entry name" value="ABCC_MRP_domain2"/>
    <property type="match status" value="1"/>
</dbReference>
<feature type="region of interest" description="Disordered" evidence="10">
    <location>
        <begin position="915"/>
        <end position="947"/>
    </location>
</feature>
<reference evidence="14" key="1">
    <citation type="journal article" date="2020" name="bioRxiv">
        <title>Comparative genomics of Chlamydomonas.</title>
        <authorList>
            <person name="Craig R.J."/>
            <person name="Hasan A.R."/>
            <person name="Ness R.W."/>
            <person name="Keightley P.D."/>
        </authorList>
    </citation>
    <scope>NUCLEOTIDE SEQUENCE</scope>
    <source>
        <strain evidence="14">SAG 7.73</strain>
    </source>
</reference>
<feature type="compositionally biased region" description="Low complexity" evidence="10">
    <location>
        <begin position="860"/>
        <end position="894"/>
    </location>
</feature>
<evidence type="ECO:0000256" key="1">
    <source>
        <dbReference type="ARBA" id="ARBA00004141"/>
    </source>
</evidence>
<evidence type="ECO:0000256" key="10">
    <source>
        <dbReference type="SAM" id="MobiDB-lite"/>
    </source>
</evidence>
<keyword evidence="6" id="KW-0547">Nucleotide-binding</keyword>
<comment type="caution">
    <text evidence="14">The sequence shown here is derived from an EMBL/GenBank/DDBJ whole genome shotgun (WGS) entry which is preliminary data.</text>
</comment>
<sequence>MGLPGSPWKTPLLRTLFTLHWRALLWQQLLCLGEVAQALITPVLLREFLRWLEVATQDHDDGGEGAPPVWRGWVLAAALGLSGISIPLMMHHHNWSGVRTALRMRQQAIAAIHAKILRMTPSPDAAAAGGGGSGLSSGYVSTLIGADVRRFDDVMPYLPYLLASPLQLVAVIVMVGLELDFVSAVAGTSISLALIPLQAALAAYISDLRTARARCTDERVRLMAEVVEGHLAVKMCGLEGSFGARIGELRALEAAQVRRSARIRAVNLALYTSVSALIAFVTFSVHRARGDALNVSSVFYALSLLQLPAAYLVHNFVTARALPAAAAAARGGCVAMHGGDFDWRWPLGRPELAPSAQVLQLLAAAEEEEGEGAAEGGGAGGSSCMVGSSGTAAGAAASCFGCGCGGGGGGGGSGGWAESKGRQLARVYDLDLRPPGAHDTATVCIELGPDVGCVAAFPPAARDAAGLGITARGGSRSQREGTAHKAAFCMTPAAPGGDAAVGIVQPAAEAADDVGKMRAPSYYHQQQQQPYGDTAATLSGVVFRAAPGELLGVCGATGSGKSTLLAALLGQLQPMQQPMQHKQQSGAGAVEGGGGGAVEGAGGGGVEVYGSVAYCAQVPWIMAGSVRDNITFGLPYEPEWYGRVLGACCLHEDLARLAGGDQAELGEGGAGLSGGQKARVALARACYCRPAVALLDDPLSAVDAAVGVALWERVLGPGGLLAAECGATRLLVTHQERFLPLFDRVLLLSGGRQAALGPWSRVAQLRRELSAATGAKGADRAEEASDSGGNNRTGSPPSAAAPLVSGVGLAAAAVGFGDAAAQRHGMGSRRLHEPPTAAPEAPGRPAGLLAEPSTGGENGAAAAPAAGEAVAETEVEAPPAAAPHSSSSSSSSSRATAAAAAAAAAAAHGLARELHPPAGCDAGSSTAAHLDSKAPPTPGRRQRPRPPLLTIPAAAIDAGWGSGILSDEFRARDDEDSDATAASTPPPGSPSVGASAAVAGANAAAAAAGAAARAPTSSRSGSSRMPPLAVRRLATWGGPAAGHHQPSRLQRLNSHVDGGLSDRPDDHSPFPAARSPGGGVSSNGGTSRGGSMPAAAPRPPARPPFRPRARPMPLVVHGSVPAALDRLGELSSAPPRPRVSAPGGADGGSSPAGGRWGQAASSRGGGAGALGLSGLFERATSRGRLQRQERSFSSNGAMGLGSSRARAAAKAKVISQWISGGRLTMWGGGGRTSDNGTGNGNDGGGGKSLSRAPTGVSLLAGEDKETGAVSWAVYGSYLRCLGAGLTVVVAAGLLAGEAAYLAADWWLALWAAAEPAEQAQPRWQWVYALLTGLVLLVSVARTILLFEAAVTAANRLHDTMLSRVLRAPLSFFHTNPAGRIINRFSKDQGLVDDLLPGALVEASDSGILVAGALVLVAVAVPLVVPLFLPLAAAFWWVRRRYITASREVKRWEAVTYSPLYTYVAATCKGLPTIRAYGAGGRFHRELLRLLSLSAEWGFASNAAASWIGLRLDTISAGTLLLASVMAVLVRDRINVEVLALALTHCLSVTTMMQYFVQQTAEVENHMTSVERMVAYTQLPSEPPAVAEGGGQPPPGWPRSGALRFDDVSAAYQPGLPPVLRGLTFAVPAGASCGVVGRTGSGKSSLLLTLFRMVELTHGSILLDGVDIAAVGLDALRRHLAVIPQDPLLFGGSLRSNLDPWGAHSSDDAALWAALRAVRLGGAVSALPGGLDARVAAGGANLSAGQRQLLCLARAMLQRAKVLALDEATANVDAETDEAVQLALGDFLRDGGSHGGGGGGGPAAAAGGGDGGGCVALVIAHRLDTVMDLDQLLVLADGRLEECGPPRTLLRGGGSLSHMAAAAASVSVPVSTRSVVVQRLE</sequence>
<dbReference type="PROSITE" id="PS50929">
    <property type="entry name" value="ABC_TM1F"/>
    <property type="match status" value="2"/>
</dbReference>
<dbReference type="Pfam" id="PF00664">
    <property type="entry name" value="ABC_membrane"/>
    <property type="match status" value="2"/>
</dbReference>
<keyword evidence="8 11" id="KW-1133">Transmembrane helix</keyword>
<evidence type="ECO:0000259" key="13">
    <source>
        <dbReference type="PROSITE" id="PS50929"/>
    </source>
</evidence>
<dbReference type="FunFam" id="1.20.1560.10:FF:000013">
    <property type="entry name" value="ABC transporter C family member 2"/>
    <property type="match status" value="1"/>
</dbReference>
<dbReference type="InterPro" id="IPR003593">
    <property type="entry name" value="AAA+_ATPase"/>
</dbReference>
<dbReference type="InterPro" id="IPR003439">
    <property type="entry name" value="ABC_transporter-like_ATP-bd"/>
</dbReference>
<evidence type="ECO:0000256" key="9">
    <source>
        <dbReference type="ARBA" id="ARBA00023136"/>
    </source>
</evidence>
<keyword evidence="7" id="KW-0067">ATP-binding</keyword>
<evidence type="ECO:0000256" key="7">
    <source>
        <dbReference type="ARBA" id="ARBA00022840"/>
    </source>
</evidence>
<feature type="region of interest" description="Disordered" evidence="10">
    <location>
        <begin position="823"/>
        <end position="894"/>
    </location>
</feature>
<feature type="region of interest" description="Disordered" evidence="10">
    <location>
        <begin position="1225"/>
        <end position="1248"/>
    </location>
</feature>
<keyword evidence="9 11" id="KW-0472">Membrane</keyword>
<feature type="transmembrane region" description="Helical" evidence="11">
    <location>
        <begin position="181"/>
        <end position="204"/>
    </location>
</feature>
<dbReference type="InterPro" id="IPR044746">
    <property type="entry name" value="ABCC_6TM_D1"/>
</dbReference>
<feature type="transmembrane region" description="Helical" evidence="11">
    <location>
        <begin position="1287"/>
        <end position="1313"/>
    </location>
</feature>
<keyword evidence="15" id="KW-1185">Reference proteome</keyword>
<dbReference type="InterPro" id="IPR011527">
    <property type="entry name" value="ABC1_TM_dom"/>
</dbReference>
<evidence type="ECO:0000256" key="3">
    <source>
        <dbReference type="ARBA" id="ARBA00022448"/>
    </source>
</evidence>
<dbReference type="Gene3D" id="1.20.1560.10">
    <property type="entry name" value="ABC transporter type 1, transmembrane domain"/>
    <property type="match status" value="2"/>
</dbReference>
<dbReference type="InterPro" id="IPR050173">
    <property type="entry name" value="ABC_transporter_C-like"/>
</dbReference>
<feature type="compositionally biased region" description="Gly residues" evidence="10">
    <location>
        <begin position="1144"/>
        <end position="1156"/>
    </location>
</feature>
<dbReference type="SUPFAM" id="SSF90123">
    <property type="entry name" value="ABC transporter transmembrane region"/>
    <property type="match status" value="2"/>
</dbReference>
<evidence type="ECO:0000256" key="6">
    <source>
        <dbReference type="ARBA" id="ARBA00022741"/>
    </source>
</evidence>
<dbReference type="GO" id="GO:0016887">
    <property type="term" value="F:ATP hydrolysis activity"/>
    <property type="evidence" value="ECO:0007669"/>
    <property type="project" value="InterPro"/>
</dbReference>
<feature type="transmembrane region" description="Helical" evidence="11">
    <location>
        <begin position="157"/>
        <end position="175"/>
    </location>
</feature>
<dbReference type="InterPro" id="IPR036640">
    <property type="entry name" value="ABC1_TM_sf"/>
</dbReference>